<feature type="coiled-coil region" evidence="1">
    <location>
        <begin position="109"/>
        <end position="143"/>
    </location>
</feature>
<keyword evidence="1" id="KW-0175">Coiled coil</keyword>
<reference evidence="2 3" key="2">
    <citation type="journal article" date="2019" name="G3 (Bethesda)">
        <title>Hybrid Assembly of the Genome of the Entomopathogenic Nematode Steinernema carpocapsae Identifies the X-Chromosome.</title>
        <authorList>
            <person name="Serra L."/>
            <person name="Macchietto M."/>
            <person name="Macias-Munoz A."/>
            <person name="McGill C.J."/>
            <person name="Rodriguez I.M."/>
            <person name="Rodriguez B."/>
            <person name="Murad R."/>
            <person name="Mortazavi A."/>
        </authorList>
    </citation>
    <scope>NUCLEOTIDE SEQUENCE [LARGE SCALE GENOMIC DNA]</scope>
    <source>
        <strain evidence="2 3">ALL</strain>
    </source>
</reference>
<dbReference type="AlphaFoldDB" id="A0A4U5MLK6"/>
<evidence type="ECO:0000256" key="1">
    <source>
        <dbReference type="SAM" id="Coils"/>
    </source>
</evidence>
<evidence type="ECO:0000313" key="3">
    <source>
        <dbReference type="Proteomes" id="UP000298663"/>
    </source>
</evidence>
<gene>
    <name evidence="2" type="ORF">L596_022362</name>
</gene>
<keyword evidence="3" id="KW-1185">Reference proteome</keyword>
<dbReference type="EMBL" id="AZBU02000007">
    <property type="protein sequence ID" value="TKR70321.1"/>
    <property type="molecule type" value="Genomic_DNA"/>
</dbReference>
<comment type="caution">
    <text evidence="2">The sequence shown here is derived from an EMBL/GenBank/DDBJ whole genome shotgun (WGS) entry which is preliminary data.</text>
</comment>
<evidence type="ECO:0000313" key="2">
    <source>
        <dbReference type="EMBL" id="TKR70321.1"/>
    </source>
</evidence>
<proteinExistence type="predicted"/>
<accession>A0A4U5MLK6</accession>
<reference evidence="2 3" key="1">
    <citation type="journal article" date="2015" name="Genome Biol.">
        <title>Comparative genomics of Steinernema reveals deeply conserved gene regulatory networks.</title>
        <authorList>
            <person name="Dillman A.R."/>
            <person name="Macchietto M."/>
            <person name="Porter C.F."/>
            <person name="Rogers A."/>
            <person name="Williams B."/>
            <person name="Antoshechkin I."/>
            <person name="Lee M.M."/>
            <person name="Goodwin Z."/>
            <person name="Lu X."/>
            <person name="Lewis E.E."/>
            <person name="Goodrich-Blair H."/>
            <person name="Stock S.P."/>
            <person name="Adams B.J."/>
            <person name="Sternberg P.W."/>
            <person name="Mortazavi A."/>
        </authorList>
    </citation>
    <scope>NUCLEOTIDE SEQUENCE [LARGE SCALE GENOMIC DNA]</scope>
    <source>
        <strain evidence="2 3">ALL</strain>
    </source>
</reference>
<protein>
    <submittedName>
        <fullName evidence="2">Uncharacterized protein</fullName>
    </submittedName>
</protein>
<name>A0A4U5MLK6_STECR</name>
<dbReference type="Proteomes" id="UP000298663">
    <property type="component" value="Unassembled WGS sequence"/>
</dbReference>
<organism evidence="2 3">
    <name type="scientific">Steinernema carpocapsae</name>
    <name type="common">Entomopathogenic nematode</name>
    <dbReference type="NCBI Taxonomy" id="34508"/>
    <lineage>
        <taxon>Eukaryota</taxon>
        <taxon>Metazoa</taxon>
        <taxon>Ecdysozoa</taxon>
        <taxon>Nematoda</taxon>
        <taxon>Chromadorea</taxon>
        <taxon>Rhabditida</taxon>
        <taxon>Tylenchina</taxon>
        <taxon>Panagrolaimomorpha</taxon>
        <taxon>Strongyloidoidea</taxon>
        <taxon>Steinernematidae</taxon>
        <taxon>Steinernema</taxon>
    </lineage>
</organism>
<sequence length="155" mass="18098">MRPSTKRCGNRGRKRFEEEERRPFQEDQVICLKRLRRGFIAFILGPQPDLNPFQLLDCRAPEENRRVTFCGVESILATLVIIRRMSANDIIEKQHERAMLVRDKVAERIAELLEEIAAQRKWNDKLEAEMKTLLKERAANIQKSELLAVEEPLDG</sequence>